<feature type="region of interest" description="Disordered" evidence="1">
    <location>
        <begin position="424"/>
        <end position="460"/>
    </location>
</feature>
<dbReference type="AlphaFoldDB" id="A0AA36ILE5"/>
<keyword evidence="3" id="KW-1185">Reference proteome</keyword>
<proteinExistence type="predicted"/>
<dbReference type="Proteomes" id="UP001178507">
    <property type="component" value="Unassembled WGS sequence"/>
</dbReference>
<evidence type="ECO:0000313" key="2">
    <source>
        <dbReference type="EMBL" id="CAJ1388901.1"/>
    </source>
</evidence>
<gene>
    <name evidence="2" type="ORF">EVOR1521_LOCUS14654</name>
</gene>
<sequence>MWYHDEHGETDTPWMAFVQVVDAIDRLSQDPDESAETQLQEALKILPLVDPMSALRSVGPCEAIFTLVLTFSSPSRGFLKLPQLPHEPLVREDSLLVREDSLLFQRESSQASPESEEKQKAEPRKVSGVEMLQIRIPELPQLPSEIGSCTEEESAEGALAKRIFEPMTQSVSRTALAELLKATLLCVETCTLSTSMRPNEGDTPLQAEWRRQRAAVAHWAWQIHGEARELLRGLEDGWDTMSQAAVMKLRHLLYCAELRASREPQDVKATDDSSCPPEVWLAAESAAAATLPVPHGWQQPNFREEETFGCWLAHLARQLHETYAPTAVPLRLRAADVAQVEPLLLSLRLALAARRNLAVEQTCLVFLPDGRAETEGSEAQSPTPEAESVQFWDELDSERPPCFKPACVLPAALVSSMAPLAARNAPSEAKSPSPEAAPAAASPEPQTSPSLEGAAASRSTLTLSRSVRKIQIMASLNKGRRSSVKSGKKARESKEGRFIHKELGTEDLILTGLLADGAVWSQQGLHIDSNMAGVTRLPPMRAVAATLRAGEYLMAACFPQATGCMNLFVHRLLGEEGVLPCSTELCSIRLPFWSKSWGRWQPVMLLDAPPCPALPGHLRGSEGLAKESLEELPLLARPFGLQPAALPALAGPPLLSRQTC</sequence>
<feature type="compositionally biased region" description="Basic and acidic residues" evidence="1">
    <location>
        <begin position="115"/>
        <end position="127"/>
    </location>
</feature>
<protein>
    <submittedName>
        <fullName evidence="2">Uncharacterized protein</fullName>
    </submittedName>
</protein>
<feature type="compositionally biased region" description="Low complexity" evidence="1">
    <location>
        <begin position="425"/>
        <end position="460"/>
    </location>
</feature>
<name>A0AA36ILE5_9DINO</name>
<dbReference type="EMBL" id="CAUJNA010001779">
    <property type="protein sequence ID" value="CAJ1388901.1"/>
    <property type="molecule type" value="Genomic_DNA"/>
</dbReference>
<evidence type="ECO:0000256" key="1">
    <source>
        <dbReference type="SAM" id="MobiDB-lite"/>
    </source>
</evidence>
<comment type="caution">
    <text evidence="2">The sequence shown here is derived from an EMBL/GenBank/DDBJ whole genome shotgun (WGS) entry which is preliminary data.</text>
</comment>
<organism evidence="2 3">
    <name type="scientific">Effrenium voratum</name>
    <dbReference type="NCBI Taxonomy" id="2562239"/>
    <lineage>
        <taxon>Eukaryota</taxon>
        <taxon>Sar</taxon>
        <taxon>Alveolata</taxon>
        <taxon>Dinophyceae</taxon>
        <taxon>Suessiales</taxon>
        <taxon>Symbiodiniaceae</taxon>
        <taxon>Effrenium</taxon>
    </lineage>
</organism>
<evidence type="ECO:0000313" key="3">
    <source>
        <dbReference type="Proteomes" id="UP001178507"/>
    </source>
</evidence>
<feature type="region of interest" description="Disordered" evidence="1">
    <location>
        <begin position="106"/>
        <end position="127"/>
    </location>
</feature>
<accession>A0AA36ILE5</accession>
<reference evidence="2" key="1">
    <citation type="submission" date="2023-08" db="EMBL/GenBank/DDBJ databases">
        <authorList>
            <person name="Chen Y."/>
            <person name="Shah S."/>
            <person name="Dougan E. K."/>
            <person name="Thang M."/>
            <person name="Chan C."/>
        </authorList>
    </citation>
    <scope>NUCLEOTIDE SEQUENCE</scope>
</reference>